<dbReference type="Gene3D" id="3.40.190.290">
    <property type="match status" value="1"/>
</dbReference>
<name>A0A8D3X2S9_PRIMW</name>
<dbReference type="GO" id="GO:0003677">
    <property type="term" value="F:DNA binding"/>
    <property type="evidence" value="ECO:0007669"/>
    <property type="project" value="UniProtKB-KW"/>
</dbReference>
<accession>A0A8D3X2S9</accession>
<dbReference type="AlphaFoldDB" id="A0A8D3X2S9"/>
<gene>
    <name evidence="6" type="ORF">BMWSH_3776</name>
</gene>
<dbReference type="EMBL" id="CP003017">
    <property type="protein sequence ID" value="AEN90657.1"/>
    <property type="molecule type" value="Genomic_DNA"/>
</dbReference>
<keyword evidence="2" id="KW-0805">Transcription regulation</keyword>
<comment type="similarity">
    <text evidence="1">Belongs to the LysR transcriptional regulatory family.</text>
</comment>
<sequence>MKTEWLESFIETAKTKSLSKASEQLHMTQPALSKQMRKLEEDLGVTLFIRSATGVELTSAGEILLQEGESILSSVHALQKKLVSTQEACDLTIGTWQSMAAFYLPYQLASAKDHNRHIDIKTSHHYYDLLEHLESNQIDGALFDDREVQHTYWSKLLFKEDFYLFVNDQHPLAEKENVSFEDFKEEPIVVLPPGCDVRTLVEKAYNRHNLKIPIANEIEFAQSIMGFISANLGISILPEIFMRHLQSSNIKALPITDFKFKREISLVAKNPDVGKMLYTLFSKHALKRKDEQISPMFPMTMKRSERLIVRIFSTKILLS</sequence>
<dbReference type="InterPro" id="IPR036390">
    <property type="entry name" value="WH_DNA-bd_sf"/>
</dbReference>
<dbReference type="InterPro" id="IPR036388">
    <property type="entry name" value="WH-like_DNA-bd_sf"/>
</dbReference>
<evidence type="ECO:0000256" key="3">
    <source>
        <dbReference type="ARBA" id="ARBA00023125"/>
    </source>
</evidence>
<dbReference type="Pfam" id="PF03466">
    <property type="entry name" value="LysR_substrate"/>
    <property type="match status" value="1"/>
</dbReference>
<organism evidence="6 7">
    <name type="scientific">Priestia megaterium (strain WSH-002)</name>
    <name type="common">Bacillus megaterium</name>
    <dbReference type="NCBI Taxonomy" id="1006007"/>
    <lineage>
        <taxon>Bacteria</taxon>
        <taxon>Bacillati</taxon>
        <taxon>Bacillota</taxon>
        <taxon>Bacilli</taxon>
        <taxon>Bacillales</taxon>
        <taxon>Bacillaceae</taxon>
        <taxon>Priestia</taxon>
    </lineage>
</organism>
<dbReference type="SUPFAM" id="SSF53850">
    <property type="entry name" value="Periplasmic binding protein-like II"/>
    <property type="match status" value="1"/>
</dbReference>
<dbReference type="InterPro" id="IPR050950">
    <property type="entry name" value="HTH-type_LysR_regulators"/>
</dbReference>
<dbReference type="Gene3D" id="1.10.10.10">
    <property type="entry name" value="Winged helix-like DNA-binding domain superfamily/Winged helix DNA-binding domain"/>
    <property type="match status" value="1"/>
</dbReference>
<dbReference type="Proteomes" id="UP000001283">
    <property type="component" value="Chromosome"/>
</dbReference>
<dbReference type="InterPro" id="IPR000847">
    <property type="entry name" value="LysR_HTH_N"/>
</dbReference>
<dbReference type="GO" id="GO:0005829">
    <property type="term" value="C:cytosol"/>
    <property type="evidence" value="ECO:0007669"/>
    <property type="project" value="TreeGrafter"/>
</dbReference>
<reference evidence="6 7" key="1">
    <citation type="journal article" date="2011" name="J. Bacteriol.">
        <title>Complete genome sequence of the industrial strain Bacillus megaterium WSH-002.</title>
        <authorList>
            <person name="Liu L."/>
            <person name="Li Y."/>
            <person name="Zhang J."/>
            <person name="Zou W."/>
            <person name="Zhou Z."/>
            <person name="Liu J."/>
            <person name="Li X."/>
            <person name="Wang L."/>
            <person name="Chen J."/>
        </authorList>
    </citation>
    <scope>NUCLEOTIDE SEQUENCE [LARGE SCALE GENOMIC DNA]</scope>
    <source>
        <strain evidence="6 7">WSH-002</strain>
    </source>
</reference>
<dbReference type="GO" id="GO:0003700">
    <property type="term" value="F:DNA-binding transcription factor activity"/>
    <property type="evidence" value="ECO:0007669"/>
    <property type="project" value="InterPro"/>
</dbReference>
<dbReference type="PANTHER" id="PTHR30419">
    <property type="entry name" value="HTH-TYPE TRANSCRIPTIONAL REGULATOR YBHD"/>
    <property type="match status" value="1"/>
</dbReference>
<dbReference type="PRINTS" id="PR00039">
    <property type="entry name" value="HTHLYSR"/>
</dbReference>
<dbReference type="Pfam" id="PF00126">
    <property type="entry name" value="HTH_1"/>
    <property type="match status" value="1"/>
</dbReference>
<keyword evidence="3" id="KW-0238">DNA-binding</keyword>
<evidence type="ECO:0000256" key="4">
    <source>
        <dbReference type="ARBA" id="ARBA00023163"/>
    </source>
</evidence>
<feature type="domain" description="HTH lysR-type" evidence="5">
    <location>
        <begin position="1"/>
        <end position="58"/>
    </location>
</feature>
<dbReference type="InterPro" id="IPR005119">
    <property type="entry name" value="LysR_subst-bd"/>
</dbReference>
<dbReference type="PROSITE" id="PS50931">
    <property type="entry name" value="HTH_LYSR"/>
    <property type="match status" value="1"/>
</dbReference>
<dbReference type="CDD" id="cd05466">
    <property type="entry name" value="PBP2_LTTR_substrate"/>
    <property type="match status" value="1"/>
</dbReference>
<proteinExistence type="inferred from homology"/>
<dbReference type="SUPFAM" id="SSF46785">
    <property type="entry name" value="Winged helix' DNA-binding domain"/>
    <property type="match status" value="1"/>
</dbReference>
<evidence type="ECO:0000256" key="2">
    <source>
        <dbReference type="ARBA" id="ARBA00023015"/>
    </source>
</evidence>
<dbReference type="KEGG" id="bmh:BMWSH_3776"/>
<evidence type="ECO:0000313" key="6">
    <source>
        <dbReference type="EMBL" id="AEN90657.1"/>
    </source>
</evidence>
<evidence type="ECO:0000259" key="5">
    <source>
        <dbReference type="PROSITE" id="PS50931"/>
    </source>
</evidence>
<evidence type="ECO:0000256" key="1">
    <source>
        <dbReference type="ARBA" id="ARBA00009437"/>
    </source>
</evidence>
<dbReference type="RefSeq" id="WP_014460922.1">
    <property type="nucleotide sequence ID" value="NC_017138.1"/>
</dbReference>
<dbReference type="FunFam" id="1.10.10.10:FF:000001">
    <property type="entry name" value="LysR family transcriptional regulator"/>
    <property type="match status" value="1"/>
</dbReference>
<evidence type="ECO:0000313" key="7">
    <source>
        <dbReference type="Proteomes" id="UP000001283"/>
    </source>
</evidence>
<keyword evidence="4" id="KW-0804">Transcription</keyword>
<protein>
    <submittedName>
        <fullName evidence="6">LysR family transcriptional regulator</fullName>
    </submittedName>
</protein>